<protein>
    <submittedName>
        <fullName evidence="1">Uncharacterized protein</fullName>
    </submittedName>
</protein>
<proteinExistence type="predicted"/>
<accession>A0AAD3UDS3</accession>
<reference evidence="1" key="1">
    <citation type="journal article" date="2018" name="Genome Biol.">
        <title>SKESA: strategic k-mer extension for scrupulous assemblies.</title>
        <authorList>
            <person name="Souvorov A."/>
            <person name="Agarwala R."/>
            <person name="Lipman D.J."/>
        </authorList>
    </citation>
    <scope>NUCLEOTIDE SEQUENCE</scope>
    <source>
        <strain evidence="1">OLC2673_Aeromonas</strain>
    </source>
</reference>
<organism evidence="1 2">
    <name type="scientific">Aeromonas hydrophila</name>
    <dbReference type="NCBI Taxonomy" id="644"/>
    <lineage>
        <taxon>Bacteria</taxon>
        <taxon>Pseudomonadati</taxon>
        <taxon>Pseudomonadota</taxon>
        <taxon>Gammaproteobacteria</taxon>
        <taxon>Aeromonadales</taxon>
        <taxon>Aeromonadaceae</taxon>
        <taxon>Aeromonas</taxon>
    </lineage>
</organism>
<sequence length="172" mass="19800">MTSPNSEDIYSLIGFTLTYIQVVERSISFVTTYVLQDDDPLTLAKLNSIQAKERKKALGYFIGKVKERATLALPLENLLSDYLKNRNDFIHNNDQIPEWDLNTERGRCVAKQFTVNLLRQAHKVNEIFSALISRWQEQTGIYPPEPHGGEEYIRNIDDKYGAVIDILFMSKT</sequence>
<comment type="caution">
    <text evidence="1">The sequence shown here is derived from an EMBL/GenBank/DDBJ whole genome shotgun (WGS) entry which is preliminary data.</text>
</comment>
<dbReference type="EMBL" id="DACTUL010000032">
    <property type="protein sequence ID" value="HAT6345675.1"/>
    <property type="molecule type" value="Genomic_DNA"/>
</dbReference>
<dbReference type="Proteomes" id="UP000859505">
    <property type="component" value="Unassembled WGS sequence"/>
</dbReference>
<dbReference type="AlphaFoldDB" id="A0AAD3UDS3"/>
<evidence type="ECO:0000313" key="2">
    <source>
        <dbReference type="Proteomes" id="UP000859505"/>
    </source>
</evidence>
<name>A0AAD3UDS3_AERHY</name>
<reference evidence="1" key="2">
    <citation type="submission" date="2020-01" db="EMBL/GenBank/DDBJ databases">
        <authorList>
            <consortium name="NCBI Pathogen Detection Project"/>
        </authorList>
    </citation>
    <scope>NUCLEOTIDE SEQUENCE</scope>
    <source>
        <strain evidence="1">OLC2673_Aeromonas</strain>
    </source>
</reference>
<evidence type="ECO:0000313" key="1">
    <source>
        <dbReference type="EMBL" id="HAT6345675.1"/>
    </source>
</evidence>
<gene>
    <name evidence="1" type="ORF">JAJ28_003450</name>
</gene>